<keyword evidence="3" id="KW-1185">Reference proteome</keyword>
<dbReference type="OrthoDB" id="449062at2759"/>
<keyword evidence="1" id="KW-0677">Repeat</keyword>
<dbReference type="GO" id="GO:0002244">
    <property type="term" value="P:hematopoietic progenitor cell differentiation"/>
    <property type="evidence" value="ECO:0007669"/>
    <property type="project" value="TreeGrafter"/>
</dbReference>
<evidence type="ECO:0000313" key="3">
    <source>
        <dbReference type="Proteomes" id="UP000324222"/>
    </source>
</evidence>
<dbReference type="InterPro" id="IPR000225">
    <property type="entry name" value="Armadillo"/>
</dbReference>
<evidence type="ECO:0000256" key="1">
    <source>
        <dbReference type="ARBA" id="ARBA00022737"/>
    </source>
</evidence>
<proteinExistence type="predicted"/>
<gene>
    <name evidence="2" type="primary">Armc6</name>
    <name evidence="2" type="ORF">E2C01_008646</name>
</gene>
<dbReference type="Gene3D" id="1.25.10.10">
    <property type="entry name" value="Leucine-rich Repeat Variant"/>
    <property type="match status" value="2"/>
</dbReference>
<dbReference type="InterPro" id="IPR011989">
    <property type="entry name" value="ARM-like"/>
</dbReference>
<dbReference type="InterPro" id="IPR016024">
    <property type="entry name" value="ARM-type_fold"/>
</dbReference>
<dbReference type="PANTHER" id="PTHR22895">
    <property type="entry name" value="ARMADILLO REPEAT-CONTAINING PROTEIN 6"/>
    <property type="match status" value="1"/>
</dbReference>
<dbReference type="EMBL" id="VSRR010000458">
    <property type="protein sequence ID" value="MPC15844.1"/>
    <property type="molecule type" value="Genomic_DNA"/>
</dbReference>
<dbReference type="SMART" id="SM00185">
    <property type="entry name" value="ARM"/>
    <property type="match status" value="3"/>
</dbReference>
<dbReference type="SUPFAM" id="SSF48371">
    <property type="entry name" value="ARM repeat"/>
    <property type="match status" value="1"/>
</dbReference>
<accession>A0A5B7D4G5</accession>
<dbReference type="AlphaFoldDB" id="A0A5B7D4G5"/>
<reference evidence="2 3" key="1">
    <citation type="submission" date="2019-05" db="EMBL/GenBank/DDBJ databases">
        <title>Another draft genome of Portunus trituberculatus and its Hox gene families provides insights of decapod evolution.</title>
        <authorList>
            <person name="Jeong J.-H."/>
            <person name="Song I."/>
            <person name="Kim S."/>
            <person name="Choi T."/>
            <person name="Kim D."/>
            <person name="Ryu S."/>
            <person name="Kim W."/>
        </authorList>
    </citation>
    <scope>NUCLEOTIDE SEQUENCE [LARGE SCALE GENOMIC DNA]</scope>
    <source>
        <tissue evidence="2">Muscle</tissue>
    </source>
</reference>
<comment type="caution">
    <text evidence="2">The sequence shown here is derived from an EMBL/GenBank/DDBJ whole genome shotgun (WGS) entry which is preliminary data.</text>
</comment>
<organism evidence="2 3">
    <name type="scientific">Portunus trituberculatus</name>
    <name type="common">Swimming crab</name>
    <name type="synonym">Neptunus trituberculatus</name>
    <dbReference type="NCBI Taxonomy" id="210409"/>
    <lineage>
        <taxon>Eukaryota</taxon>
        <taxon>Metazoa</taxon>
        <taxon>Ecdysozoa</taxon>
        <taxon>Arthropoda</taxon>
        <taxon>Crustacea</taxon>
        <taxon>Multicrustacea</taxon>
        <taxon>Malacostraca</taxon>
        <taxon>Eumalacostraca</taxon>
        <taxon>Eucarida</taxon>
        <taxon>Decapoda</taxon>
        <taxon>Pleocyemata</taxon>
        <taxon>Brachyura</taxon>
        <taxon>Eubrachyura</taxon>
        <taxon>Portunoidea</taxon>
        <taxon>Portunidae</taxon>
        <taxon>Portuninae</taxon>
        <taxon>Portunus</taxon>
    </lineage>
</organism>
<evidence type="ECO:0000313" key="2">
    <source>
        <dbReference type="EMBL" id="MPC15844.1"/>
    </source>
</evidence>
<dbReference type="PANTHER" id="PTHR22895:SF0">
    <property type="entry name" value="ARMADILLO REPEAT-CONTAINING PROTEIN 6"/>
    <property type="match status" value="1"/>
</dbReference>
<sequence>MQCCIKHEDNRQSLVSLGAVGALVSVLQTHRTNSRVVRVVCKALRVFTLDDDVRQAFGKAHEHARFLAEEHNLIAVCLELIKEWLNDADTTSELLSTVAKLCVRAEYCQEALDRGALLVINDVLISFPDRPILNKQALSLLKALVGNDRVKEAAMKSGVSQLIVAAMSKHQMECTVCEEACGAVSMLALRVPANAKQLVEDGAGQAVVRVMEAHPNAKQLQKLGCMAIRNMVSRLPENKRVFVEYGVEGVIHTALKIHGEAVKDMAQAALRDLDLKVELVEQWRGTGHEISR</sequence>
<protein>
    <submittedName>
        <fullName evidence="2">Armadillo repeat-containing protein 6</fullName>
    </submittedName>
</protein>
<name>A0A5B7D4G5_PORTR</name>
<dbReference type="Proteomes" id="UP000324222">
    <property type="component" value="Unassembled WGS sequence"/>
</dbReference>